<protein>
    <submittedName>
        <fullName evidence="2">Uncharacterized protein</fullName>
    </submittedName>
</protein>
<gene>
    <name evidence="2" type="ORF">CRV04_05140</name>
</gene>
<keyword evidence="1" id="KW-1133">Transmembrane helix</keyword>
<dbReference type="RefSeq" id="WP_128995756.1">
    <property type="nucleotide sequence ID" value="NZ_PDKN01000003.1"/>
</dbReference>
<dbReference type="OrthoDB" id="5348880at2"/>
<evidence type="ECO:0000313" key="2">
    <source>
        <dbReference type="EMBL" id="RXJ57893.1"/>
    </source>
</evidence>
<keyword evidence="3" id="KW-1185">Reference proteome</keyword>
<evidence type="ECO:0000256" key="1">
    <source>
        <dbReference type="SAM" id="Phobius"/>
    </source>
</evidence>
<feature type="transmembrane region" description="Helical" evidence="1">
    <location>
        <begin position="38"/>
        <end position="61"/>
    </location>
</feature>
<dbReference type="AlphaFoldDB" id="A0A4Q0XUR5"/>
<sequence>MKRELIIFVGIFLILTLGMHHKEWFSHPIEHLQHLPNAGAYGIGAIHPLVFTLVVYVMGWVPRGIYRLIKRSSKNK</sequence>
<organism evidence="2 3">
    <name type="scientific">Candidatus Marinarcus aquaticus</name>
    <dbReference type="NCBI Taxonomy" id="2044504"/>
    <lineage>
        <taxon>Bacteria</taxon>
        <taxon>Pseudomonadati</taxon>
        <taxon>Campylobacterota</taxon>
        <taxon>Epsilonproteobacteria</taxon>
        <taxon>Campylobacterales</taxon>
        <taxon>Arcobacteraceae</taxon>
        <taxon>Candidatus Marinarcus</taxon>
    </lineage>
</organism>
<name>A0A4Q0XUR5_9BACT</name>
<dbReference type="EMBL" id="PDKN01000003">
    <property type="protein sequence ID" value="RXJ57893.1"/>
    <property type="molecule type" value="Genomic_DNA"/>
</dbReference>
<reference evidence="2 3" key="1">
    <citation type="submission" date="2017-10" db="EMBL/GenBank/DDBJ databases">
        <title>Genomics of the genus Arcobacter.</title>
        <authorList>
            <person name="Perez-Cataluna A."/>
            <person name="Figueras M.J."/>
        </authorList>
    </citation>
    <scope>NUCLEOTIDE SEQUENCE [LARGE SCALE GENOMIC DNA]</scope>
    <source>
        <strain evidence="2 3">CECT 8987</strain>
    </source>
</reference>
<accession>A0A4Q0XUR5</accession>
<proteinExistence type="predicted"/>
<keyword evidence="1" id="KW-0472">Membrane</keyword>
<keyword evidence="1" id="KW-0812">Transmembrane</keyword>
<dbReference type="Proteomes" id="UP000290657">
    <property type="component" value="Unassembled WGS sequence"/>
</dbReference>
<comment type="caution">
    <text evidence="2">The sequence shown here is derived from an EMBL/GenBank/DDBJ whole genome shotgun (WGS) entry which is preliminary data.</text>
</comment>
<evidence type="ECO:0000313" key="3">
    <source>
        <dbReference type="Proteomes" id="UP000290657"/>
    </source>
</evidence>